<dbReference type="Gene3D" id="3.40.50.300">
    <property type="entry name" value="P-loop containing nucleotide triphosphate hydrolases"/>
    <property type="match status" value="1"/>
</dbReference>
<evidence type="ECO:0000313" key="1">
    <source>
        <dbReference type="EMBL" id="QWY26445.1"/>
    </source>
</evidence>
<reference evidence="1" key="2">
    <citation type="submission" date="2021-04" db="EMBL/GenBank/DDBJ databases">
        <authorList>
            <person name="Chen X."/>
            <person name="Shi M."/>
            <person name="Wu W."/>
        </authorList>
    </citation>
    <scope>NUCLEOTIDE SEQUENCE</scope>
    <source>
        <strain evidence="1">Cxx6</strain>
    </source>
</reference>
<reference evidence="1" key="1">
    <citation type="journal article" date="2021" name="Viruses">
        <title>Discovery and Characterization of Actively Replicating DNA and Retro-Transcribing Viruses in Lower Vertebrate Hosts Based on RNA Sequencing.</title>
        <authorList>
            <person name="Chen X.X."/>
            <person name="Wu W.C."/>
            <person name="Shi M."/>
        </authorList>
    </citation>
    <scope>NUCLEOTIDE SEQUENCE</scope>
    <source>
        <strain evidence="1">Cxx6</strain>
    </source>
</reference>
<dbReference type="SUPFAM" id="SSF52540">
    <property type="entry name" value="P-loop containing nucleoside triphosphate hydrolases"/>
    <property type="match status" value="2"/>
</dbReference>
<dbReference type="InterPro" id="IPR027417">
    <property type="entry name" value="P-loop_NTPase"/>
</dbReference>
<dbReference type="EMBL" id="MZ244214">
    <property type="protein sequence ID" value="QWY26445.1"/>
    <property type="molecule type" value="Genomic_DNA"/>
</dbReference>
<organism evidence="1">
    <name type="scientific">Ranid herpesvirus 4</name>
    <dbReference type="NCBI Taxonomy" id="2849006"/>
    <lineage>
        <taxon>Viruses</taxon>
        <taxon>Duplodnaviria</taxon>
        <taxon>Heunggongvirae</taxon>
        <taxon>Peploviricota</taxon>
        <taxon>Herviviricetes</taxon>
        <taxon>Herpesvirales</taxon>
    </lineage>
</organism>
<sequence length="501" mass="57651">MEMNRKEQNKVEEYAHLKQVQFVYGVLDVFFEAPIDKDIVIMLCGDAGTGKSYTIELLLKKLSNLNVRELVEPTTTTHAASSCFESNIKTIYSALMLNDGDLLSCSAQEVSAKLAYKYPEVIQWKEQFDENIESIMDKSKALGHKCEFFSTRCKTCMALYKRRCALPPEGKSFYIIDEVGMLDGNTTDKIIEAARFFSPLGCGNLFLFIGSVSQLRVPGQDGIWRAKCFEHMWLGTAYMNYNYRLRNDYVFADALACMQHNLITKTCVDIMKSCVIPANAENTKEFMPDAVRIFNSNTRRDEYNSRVLNSKETVDCLPVLQNHEYCSSQLKNLIWTKFKKRYGTYTQMNLKLYKDARVICYKINAETSYFQGVVTGFRKPDIIYVKTDKGEEKIVTRQEFILDSRSPKIRFFPIVHAQAINTFTAQGATMRCPVIYCPPEKNYFMSKILPSAYVACTRVTKKSNLFLTRNSFANTVGKAPFFTQDLLDFKEQYEMNYDYEN</sequence>
<evidence type="ECO:0008006" key="2">
    <source>
        <dbReference type="Google" id="ProtNLM"/>
    </source>
</evidence>
<accession>A0A8F3CIF7</accession>
<proteinExistence type="predicted"/>
<protein>
    <recommendedName>
        <fullName evidence="2">Helicase</fullName>
    </recommendedName>
</protein>
<name>A0A8F3CIF7_9VIRU</name>